<name>A0A074WTN0_9PEZI</name>
<sequence>MTTPPHVDPSTSTGEISRQISPSHVDPVDTITTNMPDAQVDAQPVNSEESLEIANFQDDVQPGTIQNDMDDEEVQVDSAPDTTDDENRDDESSEDETPLVAPSPVAYLSNQQRADLNYRGKRQANTLIDRIIANWEPASIGGTVSTWTRSPRGNQSVAASNQGLIDILELQGRFVNEGVNKGGRIFKKVDRHGKALKIDVMKGKKGHKKRVRVTSTCSVIDSARDAFEAVYDLKNSEHDVDQGTKKTRAVLSSSEYEVDQGIKKTRAILKRYVDGPRKRVKGNKGKKKVQDDEDEDEGSGEDITCVGIDKTLKKDDEDDNDDPEGNGGGVFDFVPSGITA</sequence>
<feature type="compositionally biased region" description="Acidic residues" evidence="1">
    <location>
        <begin position="82"/>
        <end position="97"/>
    </location>
</feature>
<evidence type="ECO:0000256" key="1">
    <source>
        <dbReference type="SAM" id="MobiDB-lite"/>
    </source>
</evidence>
<feature type="compositionally biased region" description="Polar residues" evidence="1">
    <location>
        <begin position="1"/>
        <end position="22"/>
    </location>
</feature>
<dbReference type="AlphaFoldDB" id="A0A074WTN0"/>
<feature type="compositionally biased region" description="Acidic residues" evidence="1">
    <location>
        <begin position="291"/>
        <end position="300"/>
    </location>
</feature>
<protein>
    <submittedName>
        <fullName evidence="2">Uncharacterized protein</fullName>
    </submittedName>
</protein>
<feature type="compositionally biased region" description="Basic residues" evidence="1">
    <location>
        <begin position="278"/>
        <end position="287"/>
    </location>
</feature>
<accession>A0A074WTN0</accession>
<gene>
    <name evidence="2" type="ORF">M436DRAFT_62352</name>
</gene>
<keyword evidence="3" id="KW-1185">Reference proteome</keyword>
<dbReference type="Proteomes" id="UP000027730">
    <property type="component" value="Unassembled WGS sequence"/>
</dbReference>
<reference evidence="2 3" key="1">
    <citation type="journal article" date="2014" name="BMC Genomics">
        <title>Genome sequencing of four Aureobasidium pullulans varieties: biotechnological potential, stress tolerance, and description of new species.</title>
        <authorList>
            <person name="Gostin Ar C."/>
            <person name="Ohm R.A."/>
            <person name="Kogej T."/>
            <person name="Sonjak S."/>
            <person name="Turk M."/>
            <person name="Zajc J."/>
            <person name="Zalar P."/>
            <person name="Grube M."/>
            <person name="Sun H."/>
            <person name="Han J."/>
            <person name="Sharma A."/>
            <person name="Chiniquy J."/>
            <person name="Ngan C.Y."/>
            <person name="Lipzen A."/>
            <person name="Barry K."/>
            <person name="Grigoriev I.V."/>
            <person name="Gunde-Cimerman N."/>
        </authorList>
    </citation>
    <scope>NUCLEOTIDE SEQUENCE [LARGE SCALE GENOMIC DNA]</scope>
    <source>
        <strain evidence="2 3">CBS 147.97</strain>
    </source>
</reference>
<feature type="region of interest" description="Disordered" evidence="1">
    <location>
        <begin position="277"/>
        <end position="340"/>
    </location>
</feature>
<evidence type="ECO:0000313" key="3">
    <source>
        <dbReference type="Proteomes" id="UP000027730"/>
    </source>
</evidence>
<evidence type="ECO:0000313" key="2">
    <source>
        <dbReference type="EMBL" id="KEQ74924.1"/>
    </source>
</evidence>
<organism evidence="2 3">
    <name type="scientific">Aureobasidium namibiae CBS 147.97</name>
    <dbReference type="NCBI Taxonomy" id="1043004"/>
    <lineage>
        <taxon>Eukaryota</taxon>
        <taxon>Fungi</taxon>
        <taxon>Dikarya</taxon>
        <taxon>Ascomycota</taxon>
        <taxon>Pezizomycotina</taxon>
        <taxon>Dothideomycetes</taxon>
        <taxon>Dothideomycetidae</taxon>
        <taxon>Dothideales</taxon>
        <taxon>Saccotheciaceae</taxon>
        <taxon>Aureobasidium</taxon>
    </lineage>
</organism>
<dbReference type="HOGENOM" id="CLU_816320_0_0_1"/>
<dbReference type="GeneID" id="25413358"/>
<dbReference type="EMBL" id="KL584706">
    <property type="protein sequence ID" value="KEQ74924.1"/>
    <property type="molecule type" value="Genomic_DNA"/>
</dbReference>
<proteinExistence type="predicted"/>
<feature type="region of interest" description="Disordered" evidence="1">
    <location>
        <begin position="1"/>
        <end position="108"/>
    </location>
</feature>
<dbReference type="RefSeq" id="XP_013429169.1">
    <property type="nucleotide sequence ID" value="XM_013573715.1"/>
</dbReference>